<gene>
    <name evidence="1" type="ORF">J2Z22_000665</name>
</gene>
<name>A0ABU3H2V8_9BACL</name>
<keyword evidence="2" id="KW-1185">Reference proteome</keyword>
<accession>A0ABU3H2V8</accession>
<sequence length="106" mass="11866">MQAGRHDAKRTGVSGRYVWSASSQNYLAQNLSVLADPQSRFKLSETGFVVQLAIAYDQFGVEPKEGQDREVSLNNFIVDTRNNQFHLRRVDSMDGKPGFVMTSALL</sequence>
<protein>
    <submittedName>
        <fullName evidence="1">Uncharacterized protein</fullName>
    </submittedName>
</protein>
<evidence type="ECO:0000313" key="2">
    <source>
        <dbReference type="Proteomes" id="UP001248709"/>
    </source>
</evidence>
<dbReference type="RefSeq" id="WP_025702200.1">
    <property type="nucleotide sequence ID" value="NZ_JAUSUY010000002.1"/>
</dbReference>
<reference evidence="1 2" key="1">
    <citation type="submission" date="2023-07" db="EMBL/GenBank/DDBJ databases">
        <title>Genomic Encyclopedia of Type Strains, Phase IV (KMG-IV): sequencing the most valuable type-strain genomes for metagenomic binning, comparative biology and taxonomic classification.</title>
        <authorList>
            <person name="Goeker M."/>
        </authorList>
    </citation>
    <scope>NUCLEOTIDE SEQUENCE [LARGE SCALE GENOMIC DNA]</scope>
    <source>
        <strain evidence="1 2">T98</strain>
    </source>
</reference>
<dbReference type="Proteomes" id="UP001248709">
    <property type="component" value="Unassembled WGS sequence"/>
</dbReference>
<evidence type="ECO:0000313" key="1">
    <source>
        <dbReference type="EMBL" id="MDT3425152.1"/>
    </source>
</evidence>
<comment type="caution">
    <text evidence="1">The sequence shown here is derived from an EMBL/GenBank/DDBJ whole genome shotgun (WGS) entry which is preliminary data.</text>
</comment>
<dbReference type="EMBL" id="JAUSUY010000002">
    <property type="protein sequence ID" value="MDT3425152.1"/>
    <property type="molecule type" value="Genomic_DNA"/>
</dbReference>
<organism evidence="1 2">
    <name type="scientific">Paenibacillus forsythiae</name>
    <dbReference type="NCBI Taxonomy" id="365616"/>
    <lineage>
        <taxon>Bacteria</taxon>
        <taxon>Bacillati</taxon>
        <taxon>Bacillota</taxon>
        <taxon>Bacilli</taxon>
        <taxon>Bacillales</taxon>
        <taxon>Paenibacillaceae</taxon>
        <taxon>Paenibacillus</taxon>
    </lineage>
</organism>
<proteinExistence type="predicted"/>